<dbReference type="Pfam" id="PF13581">
    <property type="entry name" value="HATPase_c_2"/>
    <property type="match status" value="1"/>
</dbReference>
<keyword evidence="3" id="KW-0547">Nucleotide-binding</keyword>
<protein>
    <submittedName>
        <fullName evidence="3">ATP-binding protein</fullName>
    </submittedName>
</protein>
<dbReference type="PANTHER" id="PTHR35526">
    <property type="entry name" value="ANTI-SIGMA-F FACTOR RSBW-RELATED"/>
    <property type="match status" value="1"/>
</dbReference>
<evidence type="ECO:0000259" key="2">
    <source>
        <dbReference type="Pfam" id="PF13581"/>
    </source>
</evidence>
<evidence type="ECO:0000256" key="1">
    <source>
        <dbReference type="ARBA" id="ARBA00022527"/>
    </source>
</evidence>
<proteinExistence type="predicted"/>
<keyword evidence="1" id="KW-0418">Kinase</keyword>
<dbReference type="InterPro" id="IPR003594">
    <property type="entry name" value="HATPase_dom"/>
</dbReference>
<comment type="caution">
    <text evidence="3">The sequence shown here is derived from an EMBL/GenBank/DDBJ whole genome shotgun (WGS) entry which is preliminary data.</text>
</comment>
<keyword evidence="4" id="KW-1185">Reference proteome</keyword>
<organism evidence="3 4">
    <name type="scientific">Sphaerimonospora cavernae</name>
    <dbReference type="NCBI Taxonomy" id="1740611"/>
    <lineage>
        <taxon>Bacteria</taxon>
        <taxon>Bacillati</taxon>
        <taxon>Actinomycetota</taxon>
        <taxon>Actinomycetes</taxon>
        <taxon>Streptosporangiales</taxon>
        <taxon>Streptosporangiaceae</taxon>
        <taxon>Sphaerimonospora</taxon>
    </lineage>
</organism>
<keyword evidence="3" id="KW-0067">ATP-binding</keyword>
<gene>
    <name evidence="3" type="ORF">ACFHYQ_15350</name>
</gene>
<dbReference type="RefSeq" id="WP_394301819.1">
    <property type="nucleotide sequence ID" value="NZ_JBHMQT010000033.1"/>
</dbReference>
<keyword evidence="1" id="KW-0723">Serine/threonine-protein kinase</keyword>
<dbReference type="PANTHER" id="PTHR35526:SF3">
    <property type="entry name" value="ANTI-SIGMA-F FACTOR RSBW"/>
    <property type="match status" value="1"/>
</dbReference>
<feature type="domain" description="Histidine kinase/HSP90-like ATPase" evidence="2">
    <location>
        <begin position="61"/>
        <end position="143"/>
    </location>
</feature>
<dbReference type="CDD" id="cd16936">
    <property type="entry name" value="HATPase_RsbW-like"/>
    <property type="match status" value="1"/>
</dbReference>
<evidence type="ECO:0000313" key="4">
    <source>
        <dbReference type="Proteomes" id="UP001589870"/>
    </source>
</evidence>
<dbReference type="Proteomes" id="UP001589870">
    <property type="component" value="Unassembled WGS sequence"/>
</dbReference>
<reference evidence="3 4" key="1">
    <citation type="submission" date="2024-09" db="EMBL/GenBank/DDBJ databases">
        <authorList>
            <person name="Sun Q."/>
            <person name="Mori K."/>
        </authorList>
    </citation>
    <scope>NUCLEOTIDE SEQUENCE [LARGE SCALE GENOMIC DNA]</scope>
    <source>
        <strain evidence="3 4">TBRC 1851</strain>
    </source>
</reference>
<dbReference type="SUPFAM" id="SSF55874">
    <property type="entry name" value="ATPase domain of HSP90 chaperone/DNA topoisomerase II/histidine kinase"/>
    <property type="match status" value="1"/>
</dbReference>
<dbReference type="EMBL" id="JBHMQT010000033">
    <property type="protein sequence ID" value="MFC0863678.1"/>
    <property type="molecule type" value="Genomic_DNA"/>
</dbReference>
<dbReference type="GO" id="GO:0005524">
    <property type="term" value="F:ATP binding"/>
    <property type="evidence" value="ECO:0007669"/>
    <property type="project" value="UniProtKB-KW"/>
</dbReference>
<dbReference type="InterPro" id="IPR050267">
    <property type="entry name" value="Anti-sigma-factor_SerPK"/>
</dbReference>
<keyword evidence="1" id="KW-0808">Transferase</keyword>
<dbReference type="Gene3D" id="3.30.565.10">
    <property type="entry name" value="Histidine kinase-like ATPase, C-terminal domain"/>
    <property type="match status" value="1"/>
</dbReference>
<evidence type="ECO:0000313" key="3">
    <source>
        <dbReference type="EMBL" id="MFC0863678.1"/>
    </source>
</evidence>
<sequence length="176" mass="19264">MSQASVTSAVGRAAALHRRRVRECWQAARRRLGEIVIQLAEEPEIKTASWHLPASRRSPAVARRLTRLSLERWDMGGLSDAAELLVSELATNAVCHTRGPVRLALTAQENLLRCEVEDTGHLLPQPGEADDFDESGRGLRILDLMACCWGATHTPAGKVMWFELSGDVDGDGDRAA</sequence>
<dbReference type="InterPro" id="IPR036890">
    <property type="entry name" value="HATPase_C_sf"/>
</dbReference>
<name>A0ABV6U5F1_9ACTN</name>
<accession>A0ABV6U5F1</accession>